<dbReference type="InterPro" id="IPR051448">
    <property type="entry name" value="CdaR-like_regulators"/>
</dbReference>
<dbReference type="EMBL" id="FAOZ01000012">
    <property type="protein sequence ID" value="CUU57449.1"/>
    <property type="molecule type" value="Genomic_DNA"/>
</dbReference>
<evidence type="ECO:0000259" key="2">
    <source>
        <dbReference type="Pfam" id="PF13556"/>
    </source>
</evidence>
<dbReference type="Gene3D" id="1.10.10.2840">
    <property type="entry name" value="PucR C-terminal helix-turn-helix domain"/>
    <property type="match status" value="1"/>
</dbReference>
<dbReference type="InterPro" id="IPR025736">
    <property type="entry name" value="PucR_C-HTH_dom"/>
</dbReference>
<protein>
    <submittedName>
        <fullName evidence="4">PucR C-terminal helix-turn-helix domain-containing protein</fullName>
    </submittedName>
</protein>
<evidence type="ECO:0000256" key="1">
    <source>
        <dbReference type="SAM" id="MobiDB-lite"/>
    </source>
</evidence>
<dbReference type="RefSeq" id="WP_091278883.1">
    <property type="nucleotide sequence ID" value="NZ_FAOZ01000012.1"/>
</dbReference>
<feature type="domain" description="PucR C-terminal helix-turn-helix" evidence="2">
    <location>
        <begin position="360"/>
        <end position="417"/>
    </location>
</feature>
<keyword evidence="5" id="KW-1185">Reference proteome</keyword>
<organism evidence="4 5">
    <name type="scientific">Parafrankia irregularis</name>
    <dbReference type="NCBI Taxonomy" id="795642"/>
    <lineage>
        <taxon>Bacteria</taxon>
        <taxon>Bacillati</taxon>
        <taxon>Actinomycetota</taxon>
        <taxon>Actinomycetes</taxon>
        <taxon>Frankiales</taxon>
        <taxon>Frankiaceae</taxon>
        <taxon>Parafrankia</taxon>
    </lineage>
</organism>
<gene>
    <name evidence="4" type="ORF">Ga0074812_112109</name>
</gene>
<dbReference type="Proteomes" id="UP000198802">
    <property type="component" value="Unassembled WGS sequence"/>
</dbReference>
<dbReference type="InterPro" id="IPR025751">
    <property type="entry name" value="RsbRD_N_dom"/>
</dbReference>
<evidence type="ECO:0000259" key="3">
    <source>
        <dbReference type="Pfam" id="PF14361"/>
    </source>
</evidence>
<feature type="domain" description="RsbT co-antagonist protein RsbRD N-terminal" evidence="3">
    <location>
        <begin position="47"/>
        <end position="154"/>
    </location>
</feature>
<feature type="region of interest" description="Disordered" evidence="1">
    <location>
        <begin position="1"/>
        <end position="35"/>
    </location>
</feature>
<reference evidence="5" key="1">
    <citation type="submission" date="2015-11" db="EMBL/GenBank/DDBJ databases">
        <authorList>
            <person name="Varghese N."/>
        </authorList>
    </citation>
    <scope>NUCLEOTIDE SEQUENCE [LARGE SCALE GENOMIC DNA]</scope>
    <source>
        <strain evidence="5">DSM 45899</strain>
    </source>
</reference>
<dbReference type="InterPro" id="IPR042070">
    <property type="entry name" value="PucR_C-HTH_sf"/>
</dbReference>
<accession>A0A0S4QQD0</accession>
<dbReference type="PANTHER" id="PTHR33744:SF1">
    <property type="entry name" value="DNA-BINDING TRANSCRIPTIONAL ACTIVATOR ADER"/>
    <property type="match status" value="1"/>
</dbReference>
<dbReference type="Pfam" id="PF14361">
    <property type="entry name" value="RsbRD_N"/>
    <property type="match status" value="1"/>
</dbReference>
<evidence type="ECO:0000313" key="4">
    <source>
        <dbReference type="EMBL" id="CUU57449.1"/>
    </source>
</evidence>
<name>A0A0S4QQD0_9ACTN</name>
<sequence length="425" mass="45007">MRSHNGDASPPAEPGPQPAQRQPQPVRPQPQPPRSICDRLDRALGVIAGRMVSAVIAELPPAQVVPELGHGELSGLAFAGVELFARCLREDRLPTPAELALLKPSVALSAPDEVASEAMLMAHHIGARITLEEVARLAGPGEEDDVIAVAVFLQRFLPMLIPGVGAVAATNTGHAAQRELLRELVGALLAGAPAEVLADRAGVVLGAAHVVAVLRARQPGAPDRTGRYARRLHEAFGTCFGPAVPVAVDDDGRGATALLPVDDDDSAAVIDRIPALLAAAAEALDGALVDVAVAAADRRARLPEAHEQATELLRLARALERAPGLFQLDDLLVEYQLTRPSVALPAIEHLLDGLEDKPDLQRTLRTYLALDLRRQEAATALHIHPNTLDYRLRRIAELTGADPTTARGLHLLSAGLTARAARRDP</sequence>
<evidence type="ECO:0000313" key="5">
    <source>
        <dbReference type="Proteomes" id="UP000198802"/>
    </source>
</evidence>
<dbReference type="Pfam" id="PF13556">
    <property type="entry name" value="HTH_30"/>
    <property type="match status" value="1"/>
</dbReference>
<dbReference type="PANTHER" id="PTHR33744">
    <property type="entry name" value="CARBOHYDRATE DIACID REGULATOR"/>
    <property type="match status" value="1"/>
</dbReference>
<dbReference type="AlphaFoldDB" id="A0A0S4QQD0"/>
<proteinExistence type="predicted"/>